<dbReference type="EMBL" id="CP002207">
    <property type="protein sequence ID" value="ADP33950.1"/>
    <property type="molecule type" value="Genomic_DNA"/>
</dbReference>
<dbReference type="SUPFAM" id="SSF55729">
    <property type="entry name" value="Acyl-CoA N-acyltransferases (Nat)"/>
    <property type="match status" value="1"/>
</dbReference>
<organism evidence="1 2">
    <name type="scientific">Bacillus atrophaeus (strain 1942)</name>
    <dbReference type="NCBI Taxonomy" id="720555"/>
    <lineage>
        <taxon>Bacteria</taxon>
        <taxon>Bacillati</taxon>
        <taxon>Bacillota</taxon>
        <taxon>Bacilli</taxon>
        <taxon>Bacillales</taxon>
        <taxon>Bacillaceae</taxon>
        <taxon>Bacillus</taxon>
    </lineage>
</organism>
<dbReference type="InterPro" id="IPR016181">
    <property type="entry name" value="Acyl_CoA_acyltransferase"/>
</dbReference>
<dbReference type="RefSeq" id="WP_003326823.1">
    <property type="nucleotide sequence ID" value="NC_014639.1"/>
</dbReference>
<dbReference type="Gene3D" id="3.40.630.30">
    <property type="match status" value="1"/>
</dbReference>
<evidence type="ECO:0000313" key="1">
    <source>
        <dbReference type="EMBL" id="ADP33950.1"/>
    </source>
</evidence>
<reference evidence="1 2" key="1">
    <citation type="journal article" date="2011" name="Front. Microbiol.">
        <title>Genomic signatures of strain selection and enhancement in Bacillus atrophaeus var. globigii, a historical biowarfare simulant.</title>
        <authorList>
            <person name="Gibbons H.S."/>
            <person name="Broomall S.M."/>
            <person name="McNew L.A."/>
            <person name="Daligault H."/>
            <person name="Chapman C."/>
            <person name="Bruce D."/>
            <person name="Karavis M."/>
            <person name="Krepps M."/>
            <person name="McGregor P.A."/>
            <person name="Hong C."/>
            <person name="Park K.H."/>
            <person name="Akmal A."/>
            <person name="Feldman A."/>
            <person name="Lin J.S."/>
            <person name="Chang W.E."/>
            <person name="Higgs B.W."/>
            <person name="Demirev P."/>
            <person name="Lindquist J."/>
            <person name="Liem A."/>
            <person name="Fochler E."/>
            <person name="Read T.D."/>
            <person name="Tapia R."/>
            <person name="Johnson S."/>
            <person name="Bishop-Lilly K.A."/>
            <person name="Detter C."/>
            <person name="Han C."/>
            <person name="Sozhamannan S."/>
            <person name="Rosenzweig C.N."/>
            <person name="Skowronski E.W."/>
        </authorList>
    </citation>
    <scope>NUCLEOTIDE SEQUENCE [LARGE SCALE GENOMIC DNA]</scope>
    <source>
        <strain evidence="1 2">1942</strain>
    </source>
</reference>
<keyword evidence="2" id="KW-1185">Reference proteome</keyword>
<evidence type="ECO:0000313" key="2">
    <source>
        <dbReference type="Proteomes" id="UP000006867"/>
    </source>
</evidence>
<gene>
    <name evidence="1" type="ordered locus">BATR1942_15155</name>
</gene>
<protein>
    <submittedName>
        <fullName evidence="1">GCN5-related N-acetyltransferase</fullName>
    </submittedName>
</protein>
<dbReference type="Proteomes" id="UP000006867">
    <property type="component" value="Chromosome"/>
</dbReference>
<name>A0ABM5M1E5_BACA1</name>
<proteinExistence type="predicted"/>
<sequence length="118" mass="13336">MVHIRRAKEEDLIAILDIYNQGIRDRIATLDTEEKDLKYMSDGFLQRSDKYAVLTAAIEHEVVGWASLNSYSHRYAYRGVAGLSLKGGEGLRLIFVNIQPRNQPLRGGFIAGMGFYSQ</sequence>
<accession>A0ABM5M1E5</accession>